<proteinExistence type="predicted"/>
<dbReference type="RefSeq" id="WP_203706781.1">
    <property type="nucleotide sequence ID" value="NZ_BAAALU010000008.1"/>
</dbReference>
<dbReference type="InterPro" id="IPR004843">
    <property type="entry name" value="Calcineurin-like_PHP"/>
</dbReference>
<evidence type="ECO:0000256" key="1">
    <source>
        <dbReference type="ARBA" id="ARBA00022729"/>
    </source>
</evidence>
<evidence type="ECO:0000313" key="3">
    <source>
        <dbReference type="EMBL" id="GIF59960.1"/>
    </source>
</evidence>
<sequence>MHSEPYLLDPSPDGVHVLWHTGAPATGAVLLGGGRRVAATSSALVTLHDDDGVRATVHRHWSYVDGLGAGRTPYRVVSTFANGAVQESPEYSLAPAVPPHTPVRLLLSSDHQMWRMTPANIAMVAETVGVELDGVLFAGDMVGVPDRAGDWFDHPTGRGFFASMTGRADTVIAGRRYRGAPLLQHAPLFPVIGNHEVMGRRRRHHTLQERFNDPAPGAWDTASYEALFPVPAGPGGPRWWSRTVGDVFVVGLFVTRAWRDAVTTFTEPVERLGDPMGGQFLFERVDAGSPQHAWLTGELGSAAARGARFRVVVFHHASHGLGAHAVPPYTDPVFTGAGYEYPDDIVLRDLAPLFASAGVDLVVNGHSHLWNRFLDPAGVNWLESSNVGNSYGAFPHRGDPGGLTPVVPTVAPLTDPAGNPLPYVADNDVTVFSVLDSAAAVVRSYRFDTRHPTQPAVLFDELPLE</sequence>
<dbReference type="InterPro" id="IPR029052">
    <property type="entry name" value="Metallo-depent_PP-like"/>
</dbReference>
<dbReference type="InterPro" id="IPR039331">
    <property type="entry name" value="PAPs-like"/>
</dbReference>
<name>A0ABQ4CB11_9ACTN</name>
<dbReference type="Proteomes" id="UP000624325">
    <property type="component" value="Unassembled WGS sequence"/>
</dbReference>
<keyword evidence="1" id="KW-0732">Signal</keyword>
<reference evidence="3 4" key="1">
    <citation type="submission" date="2021-01" db="EMBL/GenBank/DDBJ databases">
        <title>Whole genome shotgun sequence of Asanoa iriomotensis NBRC 100142.</title>
        <authorList>
            <person name="Komaki H."/>
            <person name="Tamura T."/>
        </authorList>
    </citation>
    <scope>NUCLEOTIDE SEQUENCE [LARGE SCALE GENOMIC DNA]</scope>
    <source>
        <strain evidence="3 4">NBRC 100142</strain>
    </source>
</reference>
<dbReference type="PANTHER" id="PTHR22953">
    <property type="entry name" value="ACID PHOSPHATASE RELATED"/>
    <property type="match status" value="1"/>
</dbReference>
<evidence type="ECO:0000313" key="4">
    <source>
        <dbReference type="Proteomes" id="UP000624325"/>
    </source>
</evidence>
<organism evidence="3 4">
    <name type="scientific">Asanoa iriomotensis</name>
    <dbReference type="NCBI Taxonomy" id="234613"/>
    <lineage>
        <taxon>Bacteria</taxon>
        <taxon>Bacillati</taxon>
        <taxon>Actinomycetota</taxon>
        <taxon>Actinomycetes</taxon>
        <taxon>Micromonosporales</taxon>
        <taxon>Micromonosporaceae</taxon>
        <taxon>Asanoa</taxon>
    </lineage>
</organism>
<evidence type="ECO:0000259" key="2">
    <source>
        <dbReference type="Pfam" id="PF00149"/>
    </source>
</evidence>
<dbReference type="EMBL" id="BONC01000057">
    <property type="protein sequence ID" value="GIF59960.1"/>
    <property type="molecule type" value="Genomic_DNA"/>
</dbReference>
<dbReference type="PANTHER" id="PTHR22953:SF153">
    <property type="entry name" value="PURPLE ACID PHOSPHATASE"/>
    <property type="match status" value="1"/>
</dbReference>
<dbReference type="SUPFAM" id="SSF56300">
    <property type="entry name" value="Metallo-dependent phosphatases"/>
    <property type="match status" value="1"/>
</dbReference>
<comment type="caution">
    <text evidence="3">The sequence shown here is derived from an EMBL/GenBank/DDBJ whole genome shotgun (WGS) entry which is preliminary data.</text>
</comment>
<gene>
    <name evidence="3" type="ORF">Air01nite_60550</name>
</gene>
<keyword evidence="4" id="KW-1185">Reference proteome</keyword>
<accession>A0ABQ4CB11</accession>
<dbReference type="Pfam" id="PF00149">
    <property type="entry name" value="Metallophos"/>
    <property type="match status" value="1"/>
</dbReference>
<feature type="domain" description="Calcineurin-like phosphoesterase" evidence="2">
    <location>
        <begin position="135"/>
        <end position="368"/>
    </location>
</feature>
<dbReference type="Gene3D" id="3.60.21.10">
    <property type="match status" value="1"/>
</dbReference>
<protein>
    <submittedName>
        <fullName evidence="3">Metallophosphoesterase</fullName>
    </submittedName>
</protein>